<organism evidence="2">
    <name type="scientific">uncultured Caudovirales phage</name>
    <dbReference type="NCBI Taxonomy" id="2100421"/>
    <lineage>
        <taxon>Viruses</taxon>
        <taxon>Duplodnaviria</taxon>
        <taxon>Heunggongvirae</taxon>
        <taxon>Uroviricota</taxon>
        <taxon>Caudoviricetes</taxon>
        <taxon>Peduoviridae</taxon>
        <taxon>Maltschvirus</taxon>
        <taxon>Maltschvirus maltsch</taxon>
    </lineage>
</organism>
<dbReference type="EMBL" id="LR798268">
    <property type="protein sequence ID" value="CAB5219015.1"/>
    <property type="molecule type" value="Genomic_DNA"/>
</dbReference>
<reference evidence="2" key="1">
    <citation type="submission" date="2020-04" db="EMBL/GenBank/DDBJ databases">
        <authorList>
            <person name="Chiriac C."/>
            <person name="Salcher M."/>
            <person name="Ghai R."/>
            <person name="Kavagutti S V."/>
        </authorList>
    </citation>
    <scope>NUCLEOTIDE SEQUENCE</scope>
</reference>
<keyword evidence="1" id="KW-1133">Transmembrane helix</keyword>
<keyword evidence="1" id="KW-0812">Transmembrane</keyword>
<sequence>MPFSEQFIQNMAIVIVIGVIAIFLTQPLALFGILLLGHLPEIQYVEQEDADLIGQLLEPGEYDGDAMGFLANLKNTK</sequence>
<dbReference type="EMBL" id="LR796152">
    <property type="protein sequence ID" value="CAB4122037.1"/>
    <property type="molecule type" value="Genomic_DNA"/>
</dbReference>
<evidence type="ECO:0000313" key="2">
    <source>
        <dbReference type="EMBL" id="CAB4122037.1"/>
    </source>
</evidence>
<proteinExistence type="predicted"/>
<keyword evidence="1" id="KW-0472">Membrane</keyword>
<protein>
    <submittedName>
        <fullName evidence="2">Uncharacterized protein</fullName>
    </submittedName>
</protein>
<accession>A0A6J5KMH6</accession>
<name>A0A6J5KMH6_9CAUD</name>
<evidence type="ECO:0000313" key="4">
    <source>
        <dbReference type="EMBL" id="CAB5219015.1"/>
    </source>
</evidence>
<evidence type="ECO:0000256" key="1">
    <source>
        <dbReference type="SAM" id="Phobius"/>
    </source>
</evidence>
<feature type="transmembrane region" description="Helical" evidence="1">
    <location>
        <begin position="12"/>
        <end position="36"/>
    </location>
</feature>
<gene>
    <name evidence="4" type="ORF">UFOVP220_24</name>
    <name evidence="2" type="ORF">UFOVP26_64</name>
    <name evidence="3" type="ORF">UFOVP44_33</name>
</gene>
<dbReference type="EMBL" id="LR796176">
    <property type="protein sequence ID" value="CAB4123679.1"/>
    <property type="molecule type" value="Genomic_DNA"/>
</dbReference>
<evidence type="ECO:0000313" key="3">
    <source>
        <dbReference type="EMBL" id="CAB4123679.1"/>
    </source>
</evidence>